<evidence type="ECO:0000313" key="1">
    <source>
        <dbReference type="EMBL" id="GCE96364.1"/>
    </source>
</evidence>
<evidence type="ECO:0000313" key="2">
    <source>
        <dbReference type="Proteomes" id="UP000326169"/>
    </source>
</evidence>
<gene>
    <name evidence="1" type="ORF">NIES46_44340</name>
</gene>
<protein>
    <submittedName>
        <fullName evidence="1">Uncharacterized protein</fullName>
    </submittedName>
</protein>
<keyword evidence="2" id="KW-1185">Reference proteome</keyword>
<dbReference type="Proteomes" id="UP000326169">
    <property type="component" value="Unassembled WGS sequence"/>
</dbReference>
<reference evidence="1 2" key="1">
    <citation type="journal article" date="2019" name="J Genomics">
        <title>The Draft Genome of a Hydrogen-producing Cyanobacterium, Arthrospira platensis NIES-46.</title>
        <authorList>
            <person name="Suzuki S."/>
            <person name="Yamaguchi H."/>
            <person name="Kawachi M."/>
        </authorList>
    </citation>
    <scope>NUCLEOTIDE SEQUENCE [LARGE SCALE GENOMIC DNA]</scope>
    <source>
        <strain evidence="1 2">NIES-46</strain>
    </source>
</reference>
<comment type="caution">
    <text evidence="1">The sequence shown here is derived from an EMBL/GenBank/DDBJ whole genome shotgun (WGS) entry which is preliminary data.</text>
</comment>
<proteinExistence type="predicted"/>
<name>A0A5M3TA54_LIMPL</name>
<organism evidence="1 2">
    <name type="scientific">Limnospira platensis NIES-46</name>
    <dbReference type="NCBI Taxonomy" id="1236695"/>
    <lineage>
        <taxon>Bacteria</taxon>
        <taxon>Bacillati</taxon>
        <taxon>Cyanobacteriota</taxon>
        <taxon>Cyanophyceae</taxon>
        <taxon>Oscillatoriophycideae</taxon>
        <taxon>Oscillatoriales</taxon>
        <taxon>Sirenicapillariaceae</taxon>
        <taxon>Limnospira</taxon>
    </lineage>
</organism>
<accession>A0A5M3TA54</accession>
<sequence>MIKPQQLIKIGLTAVTLSVILGESVVATSPSFIRRLG</sequence>
<dbReference type="EMBL" id="BIMW01000184">
    <property type="protein sequence ID" value="GCE96364.1"/>
    <property type="molecule type" value="Genomic_DNA"/>
</dbReference>